<name>A0A1H7N3X7_9GAMM</name>
<evidence type="ECO:0000313" key="4">
    <source>
        <dbReference type="Proteomes" id="UP000199256"/>
    </source>
</evidence>
<keyword evidence="4" id="KW-1185">Reference proteome</keyword>
<feature type="region of interest" description="Disordered" evidence="1">
    <location>
        <begin position="385"/>
        <end position="406"/>
    </location>
</feature>
<sequence>MRRFVSCSVLALVLITLAGAVQAWTPGLNSAAQRVAQGVATPHQEMLVFFANREVNLAAVRGELSIDQYNAVQKRFHALNRQFSRQAVENAGFRPDFGARSFNPGTDTDVNVLATGNRRIQVDDIRQIEANYQRIARDHFSSQGVQTPVDRFDTDTDFMPHPDHTDQFDQIVQHINQRGGTAYATPGSVRAQIALGQDGPARLNPINIDDAMDYSAEMRRLSQAKKRSADAWLREAQAVQHINPDRASLFRARAQLAESQSAKYISRQFSLNNHVRLQHELPSVGLGDSGLDKALSRLGSLDRGMATALDAAAVRAMNQHGLQRASDQLVDTFGTLARLNPGQGEQFTRAIAQEISRMSPSKAGEAISRLERSVGGRFAQGVAQETRTLRSASRADPAPEPSSGWGGKAVRIMAIGTTGYFMGKEGVYHALDQTEADDTTFDFFMRVYQNAAWYGTGVGYAYEEAEKAEIARFMREVERGNDPSLTRHVTVTLLKVPYLMARDAVTGILYLPDAVVEAITGAKEAEAREQASKAFLAEVQRLVRHREQIDEAFAHAEEMGVRPEDAEGFLNCLCRGCGGSLGGFFCVGEGCNHSIGTGPCVCKGPLSTWNTPIPRGMEESLHCFNAVTRKHHYEAQAIFNRWRERIASENYQSAEAQVKEVIGLIEAGDFEEAAWRYQSIAPLVEGYVGSFAIDGGAMYTQLDRHLEGRISVGLAMQARALMADVSQRNPTGQAVEKIHRAREINAHYPQDVIDRLERWHEGWQTFLDDTLPRVDELIEAGRFDEAQQHLVGVRESMNRDLPPRANDPSLKEAFERLYARQAERNEAEKHWERARAHQARQAYQEALEAYKAGLSIWPDDAVQARVARLESYLALQDVEEALGRSERPNAEGGQQSPEQPRVTTVNIGSDPTVATLTPPREVALPAQRGSMDGQQRERVHALQVERHGHLIVDVQADGDLQLAAQLRDFQGGSVLNQDYTGRKANRRVEQADLAPGVYEVRVYRHTGEGAYEIRPRLQVASTPNDQEPNNAAEEARLIPVDGVSTGLMGYRTSEGRDTEDWFQITMPVHGRLVLDIQAEDTLQLAAQLRDEVGSGVLHQDYTGRSSHRTVERADLAPGTYYLRLYRHTGQGGYRVLPRVEAVTFAADSAPNERAEQAQAIPLGEVSTGLLGYRDADGRDTEDWYQVTLREHGRLVVNIEAEESLRLAAQLRDEAGSGVLHQDYTGRAALRQLERADLAPGTYYLRIYRHEGQGGYTVTPRLESVVAAGEPARNNSAEQARVIEPGSEVTSLLGYRDASGHDTEDWFRFTTRTPGRLVVNIHADAGLRLAAQLRDASASRTLVQDYTGRASSRRLEREDLEPATYYVRIYRHEGQGSYRLSTRIH</sequence>
<dbReference type="RefSeq" id="WP_090253976.1">
    <property type="nucleotide sequence ID" value="NZ_FOAA01000011.1"/>
</dbReference>
<dbReference type="Gene3D" id="2.60.120.380">
    <property type="match status" value="4"/>
</dbReference>
<dbReference type="OrthoDB" id="5789133at2"/>
<evidence type="ECO:0000256" key="2">
    <source>
        <dbReference type="SAM" id="SignalP"/>
    </source>
</evidence>
<proteinExistence type="predicted"/>
<accession>A0A1H7N3X7</accession>
<keyword evidence="2" id="KW-0732">Signal</keyword>
<dbReference type="Gene3D" id="1.25.40.10">
    <property type="entry name" value="Tetratricopeptide repeat domain"/>
    <property type="match status" value="1"/>
</dbReference>
<organism evidence="3 4">
    <name type="scientific">Ectothiorhodospira marina</name>
    <dbReference type="NCBI Taxonomy" id="1396821"/>
    <lineage>
        <taxon>Bacteria</taxon>
        <taxon>Pseudomonadati</taxon>
        <taxon>Pseudomonadota</taxon>
        <taxon>Gammaproteobacteria</taxon>
        <taxon>Chromatiales</taxon>
        <taxon>Ectothiorhodospiraceae</taxon>
        <taxon>Ectothiorhodospira</taxon>
    </lineage>
</organism>
<protein>
    <recommendedName>
        <fullName evidence="5">Pre-peptidase C-terminal domain-containing protein</fullName>
    </recommendedName>
</protein>
<dbReference type="InterPro" id="IPR011990">
    <property type="entry name" value="TPR-like_helical_dom_sf"/>
</dbReference>
<dbReference type="Proteomes" id="UP000199256">
    <property type="component" value="Unassembled WGS sequence"/>
</dbReference>
<evidence type="ECO:0000256" key="1">
    <source>
        <dbReference type="SAM" id="MobiDB-lite"/>
    </source>
</evidence>
<dbReference type="EMBL" id="FOAA01000011">
    <property type="protein sequence ID" value="SEL18029.1"/>
    <property type="molecule type" value="Genomic_DNA"/>
</dbReference>
<dbReference type="STRING" id="1396821.SAMN05444515_1112"/>
<reference evidence="4" key="1">
    <citation type="submission" date="2016-10" db="EMBL/GenBank/DDBJ databases">
        <authorList>
            <person name="Varghese N."/>
            <person name="Submissions S."/>
        </authorList>
    </citation>
    <scope>NUCLEOTIDE SEQUENCE [LARGE SCALE GENOMIC DNA]</scope>
    <source>
        <strain evidence="4">DSM 241</strain>
    </source>
</reference>
<feature type="signal peptide" evidence="2">
    <location>
        <begin position="1"/>
        <end position="23"/>
    </location>
</feature>
<feature type="chain" id="PRO_5011553764" description="Pre-peptidase C-terminal domain-containing protein" evidence="2">
    <location>
        <begin position="24"/>
        <end position="1384"/>
    </location>
</feature>
<dbReference type="SUPFAM" id="SSF89260">
    <property type="entry name" value="Collagen-binding domain"/>
    <property type="match status" value="3"/>
</dbReference>
<evidence type="ECO:0000313" key="3">
    <source>
        <dbReference type="EMBL" id="SEL18029.1"/>
    </source>
</evidence>
<gene>
    <name evidence="3" type="ORF">SAMN05444515_1112</name>
</gene>
<dbReference type="SUPFAM" id="SSF48452">
    <property type="entry name" value="TPR-like"/>
    <property type="match status" value="1"/>
</dbReference>
<evidence type="ECO:0008006" key="5">
    <source>
        <dbReference type="Google" id="ProtNLM"/>
    </source>
</evidence>